<reference evidence="4 5" key="1">
    <citation type="journal article" date="2016" name="Antonie Van Leeuwenhoek">
        <title>Dongia soli sp. nov., isolated from soil from Dokdo, Korea.</title>
        <authorList>
            <person name="Kim D.U."/>
            <person name="Lee H."/>
            <person name="Kim H."/>
            <person name="Kim S.G."/>
            <person name="Ka J.O."/>
        </authorList>
    </citation>
    <scope>NUCLEOTIDE SEQUENCE [LARGE SCALE GENOMIC DNA]</scope>
    <source>
        <strain evidence="4 5">D78</strain>
    </source>
</reference>
<evidence type="ECO:0000256" key="2">
    <source>
        <dbReference type="ARBA" id="ARBA00022801"/>
    </source>
</evidence>
<dbReference type="RefSeq" id="WP_320506695.1">
    <property type="nucleotide sequence ID" value="NZ_JAXCLW010000001.1"/>
</dbReference>
<evidence type="ECO:0000313" key="4">
    <source>
        <dbReference type="EMBL" id="MDY0881640.1"/>
    </source>
</evidence>
<evidence type="ECO:0000256" key="1">
    <source>
        <dbReference type="ARBA" id="ARBA00006745"/>
    </source>
</evidence>
<dbReference type="SUPFAM" id="SSF51556">
    <property type="entry name" value="Metallo-dependent hydrolases"/>
    <property type="match status" value="1"/>
</dbReference>
<dbReference type="InterPro" id="IPR006680">
    <property type="entry name" value="Amidohydro-rel"/>
</dbReference>
<feature type="domain" description="Amidohydrolase-related" evidence="3">
    <location>
        <begin position="53"/>
        <end position="338"/>
    </location>
</feature>
<evidence type="ECO:0000313" key="5">
    <source>
        <dbReference type="Proteomes" id="UP001279642"/>
    </source>
</evidence>
<dbReference type="Gene3D" id="3.20.20.140">
    <property type="entry name" value="Metal-dependent hydrolases"/>
    <property type="match status" value="1"/>
</dbReference>
<dbReference type="EMBL" id="JAXCLW010000001">
    <property type="protein sequence ID" value="MDY0881640.1"/>
    <property type="molecule type" value="Genomic_DNA"/>
</dbReference>
<dbReference type="PANTHER" id="PTHR43794:SF11">
    <property type="entry name" value="AMIDOHYDROLASE-RELATED DOMAIN-CONTAINING PROTEIN"/>
    <property type="match status" value="1"/>
</dbReference>
<organism evidence="4 5">
    <name type="scientific">Dongia soli</name>
    <dbReference type="NCBI Taxonomy" id="600628"/>
    <lineage>
        <taxon>Bacteria</taxon>
        <taxon>Pseudomonadati</taxon>
        <taxon>Pseudomonadota</taxon>
        <taxon>Alphaproteobacteria</taxon>
        <taxon>Rhodospirillales</taxon>
        <taxon>Dongiaceae</taxon>
        <taxon>Dongia</taxon>
    </lineage>
</organism>
<keyword evidence="2" id="KW-0378">Hydrolase</keyword>
<comment type="similarity">
    <text evidence="1">Belongs to the metallo-dependent hydrolases superfamily. ATZ/TRZ family.</text>
</comment>
<dbReference type="InterPro" id="IPR050287">
    <property type="entry name" value="MTA/SAH_deaminase"/>
</dbReference>
<dbReference type="PANTHER" id="PTHR43794">
    <property type="entry name" value="AMINOHYDROLASE SSNA-RELATED"/>
    <property type="match status" value="1"/>
</dbReference>
<name>A0ABU5E5V5_9PROT</name>
<keyword evidence="5" id="KW-1185">Reference proteome</keyword>
<dbReference type="Proteomes" id="UP001279642">
    <property type="component" value="Unassembled WGS sequence"/>
</dbReference>
<sequence>MAEDNRLNAGEIAAADFERGAADPVAGFPQQIEHAISNRLGPAEAQRMELAERSGLRVWLAPWYSSSHWYVDNRHEVKFEWDEKAGEQKFIRSMDLIRRIQKNPSGRLSGMVYPAQIDTCTEELLRASAAAATELGVSLTTHAAQSVMEFNLMVQRHGKTPIQWAHEIGFLGPSTILGHAIFVDEHSWLHWYSREDVKLLAESHTTVAHCPTVFSRYGQLLEDFGRYQRAGVNLAIGTDTVPHNILEEMRAAAVLSRVAAENVFTATTEDILTAATIGGARALLRKDIGALAPGMRADIVLVDLLSPSMRPTRDPLRSLVYAAADRAVKDVFVGGRQVVADRKVLTMNHDDACAGVEAAQIRMMEKVSKLDYAGRTIEQIAPLSLPH</sequence>
<protein>
    <submittedName>
        <fullName evidence="4">Amidohydrolase family protein</fullName>
    </submittedName>
</protein>
<dbReference type="InterPro" id="IPR011059">
    <property type="entry name" value="Metal-dep_hydrolase_composite"/>
</dbReference>
<dbReference type="SUPFAM" id="SSF51338">
    <property type="entry name" value="Composite domain of metallo-dependent hydrolases"/>
    <property type="match status" value="1"/>
</dbReference>
<gene>
    <name evidence="4" type="ORF">SMD27_02170</name>
</gene>
<proteinExistence type="inferred from homology"/>
<accession>A0ABU5E5V5</accession>
<dbReference type="Pfam" id="PF01979">
    <property type="entry name" value="Amidohydro_1"/>
    <property type="match status" value="1"/>
</dbReference>
<comment type="caution">
    <text evidence="4">The sequence shown here is derived from an EMBL/GenBank/DDBJ whole genome shotgun (WGS) entry which is preliminary data.</text>
</comment>
<dbReference type="Gene3D" id="2.30.40.10">
    <property type="entry name" value="Urease, subunit C, domain 1"/>
    <property type="match status" value="1"/>
</dbReference>
<evidence type="ECO:0000259" key="3">
    <source>
        <dbReference type="Pfam" id="PF01979"/>
    </source>
</evidence>
<dbReference type="InterPro" id="IPR032466">
    <property type="entry name" value="Metal_Hydrolase"/>
</dbReference>